<dbReference type="EMBL" id="PQ015379">
    <property type="protein sequence ID" value="XDJ15265.1"/>
    <property type="molecule type" value="Genomic_DNA"/>
</dbReference>
<sequence length="210" mass="25108">MTNLSSRLAAYKYYKSLGKFTEDLLDLFGTPRTKPHYIQLDMGDCRLWMRPLGAERYHERRVVEMEAFGKFVKLPGVPEQPRIIASFALHEKHEGRIGAFNKTVKICGHPFHPRHFQVHRGHGGEENIVEFEWIQEGFGYSSHVQQREECRRIQHNFRPQAVFGTPEFESEKYKWQDRHNWSPRNRKRPIKLSYEVDLQYDYDYDADEYE</sequence>
<evidence type="ECO:0000313" key="1">
    <source>
        <dbReference type="EMBL" id="XDJ15265.1"/>
    </source>
</evidence>
<reference evidence="1" key="1">
    <citation type="submission" date="2024-07" db="EMBL/GenBank/DDBJ databases">
        <authorList>
            <person name="Bringhurst R.M."/>
            <person name="Homer T.E."/>
        </authorList>
    </citation>
    <scope>NUCLEOTIDE SEQUENCE</scope>
</reference>
<protein>
    <submittedName>
        <fullName evidence="1">Uncharacterized protein</fullName>
    </submittedName>
</protein>
<proteinExistence type="predicted"/>
<accession>A0AB39CEM7</accession>
<name>A0AB39CEM7_9VIRU</name>
<organism evidence="1">
    <name type="scientific">Pseudomonas phage HRDY3</name>
    <dbReference type="NCBI Taxonomy" id="3236930"/>
    <lineage>
        <taxon>Viruses</taxon>
    </lineage>
</organism>